<reference evidence="3" key="1">
    <citation type="journal article" date="2019" name="Nat. Commun.">
        <title>The genome of broomcorn millet.</title>
        <authorList>
            <person name="Zou C."/>
            <person name="Miki D."/>
            <person name="Li D."/>
            <person name="Tang Q."/>
            <person name="Xiao L."/>
            <person name="Rajput S."/>
            <person name="Deng P."/>
            <person name="Jia W."/>
            <person name="Huang R."/>
            <person name="Zhang M."/>
            <person name="Sun Y."/>
            <person name="Hu J."/>
            <person name="Fu X."/>
            <person name="Schnable P.S."/>
            <person name="Li F."/>
            <person name="Zhang H."/>
            <person name="Feng B."/>
            <person name="Zhu X."/>
            <person name="Liu R."/>
            <person name="Schnable J.C."/>
            <person name="Zhu J.-K."/>
            <person name="Zhang H."/>
        </authorList>
    </citation>
    <scope>NUCLEOTIDE SEQUENCE [LARGE SCALE GENOMIC DNA]</scope>
</reference>
<protein>
    <submittedName>
        <fullName evidence="2">Uncharacterized protein</fullName>
    </submittedName>
</protein>
<gene>
    <name evidence="2" type="ORF">C2845_PM12G26760</name>
</gene>
<name>A0A3L6QN43_PANMI</name>
<evidence type="ECO:0000313" key="3">
    <source>
        <dbReference type="Proteomes" id="UP000275267"/>
    </source>
</evidence>
<keyword evidence="3" id="KW-1185">Reference proteome</keyword>
<evidence type="ECO:0000256" key="1">
    <source>
        <dbReference type="SAM" id="MobiDB-lite"/>
    </source>
</evidence>
<feature type="region of interest" description="Disordered" evidence="1">
    <location>
        <begin position="144"/>
        <end position="167"/>
    </location>
</feature>
<evidence type="ECO:0000313" key="2">
    <source>
        <dbReference type="EMBL" id="RLM80876.1"/>
    </source>
</evidence>
<proteinExistence type="predicted"/>
<organism evidence="2 3">
    <name type="scientific">Panicum miliaceum</name>
    <name type="common">Proso millet</name>
    <name type="synonym">Broomcorn millet</name>
    <dbReference type="NCBI Taxonomy" id="4540"/>
    <lineage>
        <taxon>Eukaryota</taxon>
        <taxon>Viridiplantae</taxon>
        <taxon>Streptophyta</taxon>
        <taxon>Embryophyta</taxon>
        <taxon>Tracheophyta</taxon>
        <taxon>Spermatophyta</taxon>
        <taxon>Magnoliopsida</taxon>
        <taxon>Liliopsida</taxon>
        <taxon>Poales</taxon>
        <taxon>Poaceae</taxon>
        <taxon>PACMAD clade</taxon>
        <taxon>Panicoideae</taxon>
        <taxon>Panicodae</taxon>
        <taxon>Paniceae</taxon>
        <taxon>Panicinae</taxon>
        <taxon>Panicum</taxon>
        <taxon>Panicum sect. Panicum</taxon>
    </lineage>
</organism>
<accession>A0A3L6QN43</accession>
<comment type="caution">
    <text evidence="2">The sequence shown here is derived from an EMBL/GenBank/DDBJ whole genome shotgun (WGS) entry which is preliminary data.</text>
</comment>
<dbReference type="EMBL" id="PQIB02000012">
    <property type="protein sequence ID" value="RLM80876.1"/>
    <property type="molecule type" value="Genomic_DNA"/>
</dbReference>
<dbReference type="AlphaFoldDB" id="A0A3L6QN43"/>
<dbReference type="Proteomes" id="UP000275267">
    <property type="component" value="Unassembled WGS sequence"/>
</dbReference>
<sequence>MATAAYSTALLGGARLAAVGAGAAAVPPSILLPRRNGNLTPLRLQGENTIICGESAPLHSGNFSGCIILTVPREMAVSIRCAEAVAAPGEGLLRRHLGRQRRRAHCRLESQGTCVVGSIGMSCPSSGGESNGSNLAIVRAVDCDSGTPSRTRPSSSRTPAAPSSLFG</sequence>
<feature type="compositionally biased region" description="Low complexity" evidence="1">
    <location>
        <begin position="147"/>
        <end position="167"/>
    </location>
</feature>